<dbReference type="HAMAP" id="MF_00149">
    <property type="entry name" value="DNA_mis_repair"/>
    <property type="match status" value="1"/>
</dbReference>
<comment type="caution">
    <text evidence="9">The sequence shown here is derived from an EMBL/GenBank/DDBJ whole genome shotgun (WGS) entry which is preliminary data.</text>
</comment>
<evidence type="ECO:0000256" key="2">
    <source>
        <dbReference type="ARBA" id="ARBA00021975"/>
    </source>
</evidence>
<protein>
    <recommendedName>
        <fullName evidence="2 5">DNA mismatch repair protein MutL</fullName>
    </recommendedName>
</protein>
<dbReference type="Gene3D" id="3.30.230.10">
    <property type="match status" value="1"/>
</dbReference>
<dbReference type="InterPro" id="IPR014762">
    <property type="entry name" value="DNA_mismatch_repair_CS"/>
</dbReference>
<dbReference type="GO" id="GO:0006298">
    <property type="term" value="P:mismatch repair"/>
    <property type="evidence" value="ECO:0007669"/>
    <property type="project" value="UniProtKB-UniRule"/>
</dbReference>
<dbReference type="InterPro" id="IPR014721">
    <property type="entry name" value="Ribsml_uS5_D2-typ_fold_subgr"/>
</dbReference>
<dbReference type="Proteomes" id="UP000033580">
    <property type="component" value="Unassembled WGS sequence"/>
</dbReference>
<keyword evidence="3 5" id="KW-0227">DNA damage</keyword>
<dbReference type="Gene3D" id="3.30.1370.100">
    <property type="entry name" value="MutL, C-terminal domain, regulatory subdomain"/>
    <property type="match status" value="1"/>
</dbReference>
<organism evidence="9 10">
    <name type="scientific">Orientia tsutsugamushi str. UT144</name>
    <dbReference type="NCBI Taxonomy" id="1441384"/>
    <lineage>
        <taxon>Bacteria</taxon>
        <taxon>Pseudomonadati</taxon>
        <taxon>Pseudomonadota</taxon>
        <taxon>Alphaproteobacteria</taxon>
        <taxon>Rickettsiales</taxon>
        <taxon>Rickettsiaceae</taxon>
        <taxon>Rickettsieae</taxon>
        <taxon>Orientia</taxon>
    </lineage>
</organism>
<dbReference type="InterPro" id="IPR036890">
    <property type="entry name" value="HATPase_C_sf"/>
</dbReference>
<dbReference type="InterPro" id="IPR013507">
    <property type="entry name" value="DNA_mismatch_S5_2-like"/>
</dbReference>
<dbReference type="GO" id="GO:0140664">
    <property type="term" value="F:ATP-dependent DNA damage sensor activity"/>
    <property type="evidence" value="ECO:0007669"/>
    <property type="project" value="InterPro"/>
</dbReference>
<feature type="domain" description="DNA mismatch repair protein S5" evidence="7">
    <location>
        <begin position="216"/>
        <end position="334"/>
    </location>
</feature>
<dbReference type="Pfam" id="PF13589">
    <property type="entry name" value="HATPase_c_3"/>
    <property type="match status" value="1"/>
</dbReference>
<evidence type="ECO:0000256" key="1">
    <source>
        <dbReference type="ARBA" id="ARBA00006082"/>
    </source>
</evidence>
<dbReference type="Pfam" id="PF08676">
    <property type="entry name" value="MutL_C"/>
    <property type="match status" value="1"/>
</dbReference>
<dbReference type="SMART" id="SM01340">
    <property type="entry name" value="DNA_mis_repair"/>
    <property type="match status" value="1"/>
</dbReference>
<evidence type="ECO:0000313" key="10">
    <source>
        <dbReference type="Proteomes" id="UP000033580"/>
    </source>
</evidence>
<dbReference type="SUPFAM" id="SSF54211">
    <property type="entry name" value="Ribosomal protein S5 domain 2-like"/>
    <property type="match status" value="1"/>
</dbReference>
<reference evidence="9 10" key="1">
    <citation type="submission" date="2015-01" db="EMBL/GenBank/DDBJ databases">
        <title>Genome Sequencing of Rickettsiales.</title>
        <authorList>
            <person name="Daugherty S.C."/>
            <person name="Su Q."/>
            <person name="Abolude K."/>
            <person name="Beier-Sexton M."/>
            <person name="Carlyon J.A."/>
            <person name="Carter R."/>
            <person name="Day N.P."/>
            <person name="Dumler S.J."/>
            <person name="Dyachenko V."/>
            <person name="Godinez A."/>
            <person name="Kurtti T.J."/>
            <person name="Lichay M."/>
            <person name="Mullins K.E."/>
            <person name="Ott S."/>
            <person name="Pappas-Brown V."/>
            <person name="Paris D.H."/>
            <person name="Patel P."/>
            <person name="Richards A.L."/>
            <person name="Sadzewicz L."/>
            <person name="Sears K."/>
            <person name="Seidman D."/>
            <person name="Sengamalay N."/>
            <person name="Stenos J."/>
            <person name="Tallon L.J."/>
            <person name="Vincent G."/>
            <person name="Fraser C.M."/>
            <person name="Munderloh U."/>
            <person name="Dunning-Hotopp J.C."/>
        </authorList>
    </citation>
    <scope>NUCLEOTIDE SEQUENCE [LARGE SCALE GENOMIC DNA]</scope>
    <source>
        <strain evidence="9 10">UT144</strain>
    </source>
</reference>
<dbReference type="InterPro" id="IPR020667">
    <property type="entry name" value="DNA_mismatch_repair_MutL"/>
</dbReference>
<evidence type="ECO:0000259" key="7">
    <source>
        <dbReference type="SMART" id="SM01340"/>
    </source>
</evidence>
<dbReference type="Pfam" id="PF01119">
    <property type="entry name" value="DNA_mis_repair"/>
    <property type="match status" value="1"/>
</dbReference>
<dbReference type="CDD" id="cd16926">
    <property type="entry name" value="HATPase_MutL-MLH-PMS-like"/>
    <property type="match status" value="1"/>
</dbReference>
<name>A0A0F3RPC2_ORITS</name>
<evidence type="ECO:0000256" key="3">
    <source>
        <dbReference type="ARBA" id="ARBA00022763"/>
    </source>
</evidence>
<dbReference type="GO" id="GO:0005524">
    <property type="term" value="F:ATP binding"/>
    <property type="evidence" value="ECO:0007669"/>
    <property type="project" value="InterPro"/>
</dbReference>
<evidence type="ECO:0000256" key="5">
    <source>
        <dbReference type="HAMAP-Rule" id="MF_00149"/>
    </source>
</evidence>
<evidence type="ECO:0000259" key="6">
    <source>
        <dbReference type="SMART" id="SM00853"/>
    </source>
</evidence>
<evidence type="ECO:0000313" key="8">
    <source>
        <dbReference type="EMBL" id="KJW06355.1"/>
    </source>
</evidence>
<dbReference type="CDD" id="cd00782">
    <property type="entry name" value="MutL_Trans"/>
    <property type="match status" value="1"/>
</dbReference>
<dbReference type="EMBL" id="LAOR01000060">
    <property type="protein sequence ID" value="KJW07019.1"/>
    <property type="molecule type" value="Genomic_DNA"/>
</dbReference>
<keyword evidence="4 5" id="KW-0234">DNA repair</keyword>
<dbReference type="InterPro" id="IPR037198">
    <property type="entry name" value="MutL_C_sf"/>
</dbReference>
<comment type="function">
    <text evidence="5">This protein is involved in the repair of mismatches in DNA. It is required for dam-dependent methyl-directed DNA mismatch repair. May act as a 'molecular matchmaker', a protein that promotes the formation of a stable complex between two or more DNA-binding proteins in an ATP-dependent manner without itself being part of a final effector complex.</text>
</comment>
<dbReference type="SUPFAM" id="SSF118116">
    <property type="entry name" value="DNA mismatch repair protein MutL"/>
    <property type="match status" value="1"/>
</dbReference>
<evidence type="ECO:0000313" key="9">
    <source>
        <dbReference type="EMBL" id="KJW07019.1"/>
    </source>
</evidence>
<dbReference type="AlphaFoldDB" id="A0A0F3RPC2"/>
<dbReference type="SMART" id="SM00853">
    <property type="entry name" value="MutL_C"/>
    <property type="match status" value="1"/>
</dbReference>
<dbReference type="FunFam" id="3.30.565.10:FF:000003">
    <property type="entry name" value="DNA mismatch repair endonuclease MutL"/>
    <property type="match status" value="1"/>
</dbReference>
<dbReference type="GO" id="GO:0016887">
    <property type="term" value="F:ATP hydrolysis activity"/>
    <property type="evidence" value="ECO:0007669"/>
    <property type="project" value="InterPro"/>
</dbReference>
<evidence type="ECO:0000256" key="4">
    <source>
        <dbReference type="ARBA" id="ARBA00023204"/>
    </source>
</evidence>
<dbReference type="PANTHER" id="PTHR10073">
    <property type="entry name" value="DNA MISMATCH REPAIR PROTEIN MLH, PMS, MUTL"/>
    <property type="match status" value="1"/>
</dbReference>
<dbReference type="NCBIfam" id="NF000953">
    <property type="entry name" value="PRK00095.2-4"/>
    <property type="match status" value="1"/>
</dbReference>
<dbReference type="PROSITE" id="PS00058">
    <property type="entry name" value="DNA_MISMATCH_REPAIR_1"/>
    <property type="match status" value="1"/>
</dbReference>
<sequence length="680" mass="76514">MGVIKYLSDTTINRIAAGEVVERPASVVKELVENSIDSGAMKVDITLEKSGKNLIIVSDNGCGMSAEDLETAIERHTTSKLNENDIMNINTFGFRGEALPSIASVSRMRIVTKSKLHDQAYEINVHGGVKTKINSLPQLQLTGTKIEVRDLFFATPARLKFLRSDRTEYIVCYDVVKRLAISYPHIAFSLVHDDRTILKLKASSQLSFDDARKSRISEILSKKFIDNAISIGIERDELSITGFVSVPTYNKASAEDQLLFVNNRPVKDKLLMTAIRLAYQGVLARERYPVVVIFISVAPHFVDVNVHPTKSEVRFHDSSLVRGIIISAIKQALLNTSQLVSSIAASDANKYMKPQYDTDISEKVELSKDIKNIQQFPLQELVNNFSKDFNVNLKSEFQDIQTNNLVSDNEQHKIESTTENIKSFSAFNQLGGNTESNQHMSILDDDKTKDDIIARNIASNEKVDVNKQENIQKLNDSFCNNFGDSYQLPLGLACAQFHGNYILAQTVDSLIIVDQHAAHERITYENLRSQFQAGQIIRQRLLMPQVVILPDIVRVEKLCDKMQEILALGMGFERCGDVQVKVFEMPAILQSVDIEAVVNDVADYLLTTDDHILLADMVEKILQSYSCYHSIRSGRILTIAEMNSLLRQIETTPFSGQCNHGRPTYVRFELKDIEKLFGRR</sequence>
<comment type="similarity">
    <text evidence="1 5">Belongs to the DNA mismatch repair MutL/HexB family.</text>
</comment>
<dbReference type="NCBIfam" id="TIGR00585">
    <property type="entry name" value="mutl"/>
    <property type="match status" value="1"/>
</dbReference>
<dbReference type="Gene3D" id="3.30.565.10">
    <property type="entry name" value="Histidine kinase-like ATPase, C-terminal domain"/>
    <property type="match status" value="1"/>
</dbReference>
<dbReference type="SUPFAM" id="SSF55874">
    <property type="entry name" value="ATPase domain of HSP90 chaperone/DNA topoisomerase II/histidine kinase"/>
    <property type="match status" value="1"/>
</dbReference>
<dbReference type="InterPro" id="IPR002099">
    <property type="entry name" value="MutL/Mlh/PMS"/>
</dbReference>
<accession>A0A0F3RPC2</accession>
<dbReference type="InterPro" id="IPR014790">
    <property type="entry name" value="MutL_C"/>
</dbReference>
<proteinExistence type="inferred from homology"/>
<dbReference type="InterPro" id="IPR038973">
    <property type="entry name" value="MutL/Mlh/Pms-like"/>
</dbReference>
<dbReference type="InterPro" id="IPR020568">
    <property type="entry name" value="Ribosomal_Su5_D2-typ_SF"/>
</dbReference>
<dbReference type="PANTHER" id="PTHR10073:SF12">
    <property type="entry name" value="DNA MISMATCH REPAIR PROTEIN MLH1"/>
    <property type="match status" value="1"/>
</dbReference>
<dbReference type="InterPro" id="IPR042121">
    <property type="entry name" value="MutL_C_regsub"/>
</dbReference>
<dbReference type="GO" id="GO:0030983">
    <property type="term" value="F:mismatched DNA binding"/>
    <property type="evidence" value="ECO:0007669"/>
    <property type="project" value="InterPro"/>
</dbReference>
<dbReference type="EMBL" id="LAOR01000132">
    <property type="protein sequence ID" value="KJW06355.1"/>
    <property type="molecule type" value="Genomic_DNA"/>
</dbReference>
<dbReference type="GO" id="GO:0032300">
    <property type="term" value="C:mismatch repair complex"/>
    <property type="evidence" value="ECO:0007669"/>
    <property type="project" value="InterPro"/>
</dbReference>
<dbReference type="Gene3D" id="3.30.1540.20">
    <property type="entry name" value="MutL, C-terminal domain, dimerisation subdomain"/>
    <property type="match status" value="1"/>
</dbReference>
<feature type="domain" description="MutL C-terminal dimerisation" evidence="6">
    <location>
        <begin position="493"/>
        <end position="637"/>
    </location>
</feature>
<gene>
    <name evidence="5" type="primary">mutL</name>
    <name evidence="9" type="ORF">OTUT144_0935</name>
    <name evidence="8" type="ORF">OTUT144_1607</name>
</gene>
<dbReference type="PATRIC" id="fig|1441384.3.peg.1942"/>
<dbReference type="InterPro" id="IPR042120">
    <property type="entry name" value="MutL_C_dimsub"/>
</dbReference>